<feature type="transmembrane region" description="Helical" evidence="1">
    <location>
        <begin position="52"/>
        <end position="74"/>
    </location>
</feature>
<feature type="transmembrane region" description="Helical" evidence="1">
    <location>
        <begin position="80"/>
        <end position="104"/>
    </location>
</feature>
<keyword evidence="1" id="KW-0812">Transmembrane</keyword>
<feature type="transmembrane region" description="Helical" evidence="1">
    <location>
        <begin position="12"/>
        <end position="31"/>
    </location>
</feature>
<protein>
    <submittedName>
        <fullName evidence="2">Uncharacterized protein</fullName>
    </submittedName>
</protein>
<sequence length="114" mass="11865">MDYLAALLAEGWWYPVGIAVMALAASARMCRLMRQALSLPGGRSQPFGFTEVLAVVVPLPSALLLLYAPVLYGWMLGTPVTLGSVGTAVAWALGIVTAAGMLAAGTGTRTRGRD</sequence>
<proteinExistence type="predicted"/>
<gene>
    <name evidence="2" type="ORF">OG327_03255</name>
</gene>
<evidence type="ECO:0000256" key="1">
    <source>
        <dbReference type="SAM" id="Phobius"/>
    </source>
</evidence>
<dbReference type="EMBL" id="CP108264">
    <property type="protein sequence ID" value="WTU72430.1"/>
    <property type="molecule type" value="Genomic_DNA"/>
</dbReference>
<dbReference type="AlphaFoldDB" id="A0AAU2JI89"/>
<keyword evidence="1" id="KW-1133">Transmembrane helix</keyword>
<keyword evidence="1" id="KW-0472">Membrane</keyword>
<organism evidence="2">
    <name type="scientific">Streptomyces sp. NBC_00049</name>
    <dbReference type="NCBI Taxonomy" id="2903617"/>
    <lineage>
        <taxon>Bacteria</taxon>
        <taxon>Bacillati</taxon>
        <taxon>Actinomycetota</taxon>
        <taxon>Actinomycetes</taxon>
        <taxon>Kitasatosporales</taxon>
        <taxon>Streptomycetaceae</taxon>
        <taxon>Streptomyces</taxon>
    </lineage>
</organism>
<name>A0AAU2JI89_9ACTN</name>
<reference evidence="2" key="1">
    <citation type="submission" date="2022-10" db="EMBL/GenBank/DDBJ databases">
        <title>The complete genomes of actinobacterial strains from the NBC collection.</title>
        <authorList>
            <person name="Joergensen T.S."/>
            <person name="Alvarez Arevalo M."/>
            <person name="Sterndorff E.B."/>
            <person name="Faurdal D."/>
            <person name="Vuksanovic O."/>
            <person name="Mourched A.-S."/>
            <person name="Charusanti P."/>
            <person name="Shaw S."/>
            <person name="Blin K."/>
            <person name="Weber T."/>
        </authorList>
    </citation>
    <scope>NUCLEOTIDE SEQUENCE</scope>
    <source>
        <strain evidence="2">NBC_00049</strain>
    </source>
</reference>
<accession>A0AAU2JI89</accession>
<evidence type="ECO:0000313" key="2">
    <source>
        <dbReference type="EMBL" id="WTU72430.1"/>
    </source>
</evidence>